<dbReference type="RefSeq" id="WP_281795480.1">
    <property type="nucleotide sequence ID" value="NZ_BSDR01000001.1"/>
</dbReference>
<dbReference type="SUPFAM" id="SSF56645">
    <property type="entry name" value="Acyl-CoA dehydrogenase NM domain-like"/>
    <property type="match status" value="1"/>
</dbReference>
<dbReference type="GO" id="GO:0050660">
    <property type="term" value="F:flavin adenine dinucleotide binding"/>
    <property type="evidence" value="ECO:0007669"/>
    <property type="project" value="InterPro"/>
</dbReference>
<name>A0A9W6L8D7_9BACT</name>
<feature type="domain" description="Acyl-CoA dehydrogenase/oxidase C-terminal" evidence="7">
    <location>
        <begin position="228"/>
        <end position="376"/>
    </location>
</feature>
<dbReference type="SUPFAM" id="SSF47203">
    <property type="entry name" value="Acyl-CoA dehydrogenase C-terminal domain-like"/>
    <property type="match status" value="1"/>
</dbReference>
<sequence length="381" mass="42447">MDFLLPAEIMEERKRFEDFLRERLAPHVAGWYRERMVPRSFFQELGKEGWLAFDQGKEGPVEQPVLKQSVLMEELARISPGVAVAVLVQISLGTKGLTLFGSEAQKKAHLESAILGNTLICLGNTEPTAGSDVANISLNAEKVDGGWVLNGTKGYVTNGNISDIAIITAVTGPRAERSRRMSMFLVDLSSKGISRKKLNKQVWIPSDLTRLQFKDVFVPDENLLGEHGRGLQQVLEIFTNSRVTISALALGTAVGAFELGVDHARKREVFGRKIADYQAKSFEIADFYSRIEAARLVLWKTCWNKDRGGDFRLDSSMAKYLTVEIAREVGMWAADLFGAASVIFEHPIHKFPMDAWAASLGEGTQDIQKLIIFREVMKRLS</sequence>
<organism evidence="10 11">
    <name type="scientific">Desulforhabdus amnigena</name>
    <dbReference type="NCBI Taxonomy" id="40218"/>
    <lineage>
        <taxon>Bacteria</taxon>
        <taxon>Pseudomonadati</taxon>
        <taxon>Thermodesulfobacteriota</taxon>
        <taxon>Syntrophobacteria</taxon>
        <taxon>Syntrophobacterales</taxon>
        <taxon>Syntrophobacteraceae</taxon>
        <taxon>Desulforhabdus</taxon>
    </lineage>
</organism>
<dbReference type="InterPro" id="IPR009100">
    <property type="entry name" value="AcylCoA_DH/oxidase_NM_dom_sf"/>
</dbReference>
<dbReference type="InterPro" id="IPR013786">
    <property type="entry name" value="AcylCoA_DH/ox_N"/>
</dbReference>
<dbReference type="Pfam" id="PF00441">
    <property type="entry name" value="Acyl-CoA_dh_1"/>
    <property type="match status" value="1"/>
</dbReference>
<dbReference type="Gene3D" id="1.10.540.10">
    <property type="entry name" value="Acyl-CoA dehydrogenase/oxidase, N-terminal domain"/>
    <property type="match status" value="1"/>
</dbReference>
<dbReference type="EMBL" id="BSDR01000001">
    <property type="protein sequence ID" value="GLI35547.1"/>
    <property type="molecule type" value="Genomic_DNA"/>
</dbReference>
<evidence type="ECO:0000256" key="6">
    <source>
        <dbReference type="RuleBase" id="RU362125"/>
    </source>
</evidence>
<feature type="domain" description="Acyl-CoA dehydrogenase/oxidase N-terminal" evidence="9">
    <location>
        <begin position="13"/>
        <end position="114"/>
    </location>
</feature>
<comment type="cofactor">
    <cofactor evidence="1 6">
        <name>FAD</name>
        <dbReference type="ChEBI" id="CHEBI:57692"/>
    </cofactor>
</comment>
<evidence type="ECO:0000256" key="4">
    <source>
        <dbReference type="ARBA" id="ARBA00022630"/>
    </source>
</evidence>
<comment type="subunit">
    <text evidence="3">Homotetramer.</text>
</comment>
<dbReference type="InterPro" id="IPR046373">
    <property type="entry name" value="Acyl-CoA_Oxase/DH_mid-dom_sf"/>
</dbReference>
<dbReference type="InterPro" id="IPR036250">
    <property type="entry name" value="AcylCo_DH-like_C"/>
</dbReference>
<keyword evidence="11" id="KW-1185">Reference proteome</keyword>
<keyword evidence="6" id="KW-0560">Oxidoreductase</keyword>
<dbReference type="Pfam" id="PF02771">
    <property type="entry name" value="Acyl-CoA_dh_N"/>
    <property type="match status" value="1"/>
</dbReference>
<feature type="domain" description="Acyl-CoA oxidase/dehydrogenase middle" evidence="8">
    <location>
        <begin position="121"/>
        <end position="216"/>
    </location>
</feature>
<comment type="similarity">
    <text evidence="2 6">Belongs to the acyl-CoA dehydrogenase family.</text>
</comment>
<evidence type="ECO:0000259" key="9">
    <source>
        <dbReference type="Pfam" id="PF02771"/>
    </source>
</evidence>
<dbReference type="Gene3D" id="2.40.110.10">
    <property type="entry name" value="Butyryl-CoA Dehydrogenase, subunit A, domain 2"/>
    <property type="match status" value="1"/>
</dbReference>
<evidence type="ECO:0000259" key="7">
    <source>
        <dbReference type="Pfam" id="PF00441"/>
    </source>
</evidence>
<evidence type="ECO:0000256" key="2">
    <source>
        <dbReference type="ARBA" id="ARBA00009347"/>
    </source>
</evidence>
<dbReference type="InterPro" id="IPR006091">
    <property type="entry name" value="Acyl-CoA_Oxase/DH_mid-dom"/>
</dbReference>
<proteinExistence type="inferred from homology"/>
<gene>
    <name evidence="10" type="ORF">DAMNIGENAA_29800</name>
</gene>
<keyword evidence="4 6" id="KW-0285">Flavoprotein</keyword>
<dbReference type="PANTHER" id="PTHR43884">
    <property type="entry name" value="ACYL-COA DEHYDROGENASE"/>
    <property type="match status" value="1"/>
</dbReference>
<dbReference type="Pfam" id="PF02770">
    <property type="entry name" value="Acyl-CoA_dh_M"/>
    <property type="match status" value="1"/>
</dbReference>
<evidence type="ECO:0000313" key="10">
    <source>
        <dbReference type="EMBL" id="GLI35547.1"/>
    </source>
</evidence>
<dbReference type="InterPro" id="IPR009075">
    <property type="entry name" value="AcylCo_DH/oxidase_C"/>
</dbReference>
<reference evidence="10" key="1">
    <citation type="submission" date="2022-12" db="EMBL/GenBank/DDBJ databases">
        <title>Reference genome sequencing for broad-spectrum identification of bacterial and archaeal isolates by mass spectrometry.</title>
        <authorList>
            <person name="Sekiguchi Y."/>
            <person name="Tourlousse D.M."/>
        </authorList>
    </citation>
    <scope>NUCLEOTIDE SEQUENCE</scope>
    <source>
        <strain evidence="10">ASRB1</strain>
    </source>
</reference>
<comment type="caution">
    <text evidence="10">The sequence shown here is derived from an EMBL/GenBank/DDBJ whole genome shotgun (WGS) entry which is preliminary data.</text>
</comment>
<dbReference type="PANTHER" id="PTHR43884:SF12">
    <property type="entry name" value="ISOVALERYL-COA DEHYDROGENASE, MITOCHONDRIAL-RELATED"/>
    <property type="match status" value="1"/>
</dbReference>
<accession>A0A9W6L8D7</accession>
<protein>
    <submittedName>
        <fullName evidence="10">Acyl-CoA dehydrogenase</fullName>
    </submittedName>
</protein>
<dbReference type="GO" id="GO:0003995">
    <property type="term" value="F:acyl-CoA dehydrogenase activity"/>
    <property type="evidence" value="ECO:0007669"/>
    <property type="project" value="TreeGrafter"/>
</dbReference>
<keyword evidence="5 6" id="KW-0274">FAD</keyword>
<dbReference type="Gene3D" id="1.20.140.10">
    <property type="entry name" value="Butyryl-CoA Dehydrogenase, subunit A, domain 3"/>
    <property type="match status" value="1"/>
</dbReference>
<evidence type="ECO:0000313" key="11">
    <source>
        <dbReference type="Proteomes" id="UP001144372"/>
    </source>
</evidence>
<evidence type="ECO:0000256" key="1">
    <source>
        <dbReference type="ARBA" id="ARBA00001974"/>
    </source>
</evidence>
<dbReference type="Proteomes" id="UP001144372">
    <property type="component" value="Unassembled WGS sequence"/>
</dbReference>
<evidence type="ECO:0000256" key="3">
    <source>
        <dbReference type="ARBA" id="ARBA00011881"/>
    </source>
</evidence>
<dbReference type="InterPro" id="IPR037069">
    <property type="entry name" value="AcylCoA_DH/ox_N_sf"/>
</dbReference>
<dbReference type="AlphaFoldDB" id="A0A9W6L8D7"/>
<evidence type="ECO:0000256" key="5">
    <source>
        <dbReference type="ARBA" id="ARBA00022827"/>
    </source>
</evidence>
<evidence type="ECO:0000259" key="8">
    <source>
        <dbReference type="Pfam" id="PF02770"/>
    </source>
</evidence>